<dbReference type="Proteomes" id="UP000677228">
    <property type="component" value="Unassembled WGS sequence"/>
</dbReference>
<accession>A0A814BR85</accession>
<dbReference type="Proteomes" id="UP000681722">
    <property type="component" value="Unassembled WGS sequence"/>
</dbReference>
<dbReference type="Proteomes" id="UP000663829">
    <property type="component" value="Unassembled WGS sequence"/>
</dbReference>
<feature type="compositionally biased region" description="Low complexity" evidence="1">
    <location>
        <begin position="108"/>
        <end position="124"/>
    </location>
</feature>
<protein>
    <recommendedName>
        <fullName evidence="7">RIIa domain-containing protein</fullName>
    </recommendedName>
</protein>
<keyword evidence="6" id="KW-1185">Reference proteome</keyword>
<organism evidence="2 6">
    <name type="scientific">Didymodactylos carnosus</name>
    <dbReference type="NCBI Taxonomy" id="1234261"/>
    <lineage>
        <taxon>Eukaryota</taxon>
        <taxon>Metazoa</taxon>
        <taxon>Spiralia</taxon>
        <taxon>Gnathifera</taxon>
        <taxon>Rotifera</taxon>
        <taxon>Eurotatoria</taxon>
        <taxon>Bdelloidea</taxon>
        <taxon>Philodinida</taxon>
        <taxon>Philodinidae</taxon>
        <taxon>Didymodactylos</taxon>
    </lineage>
</organism>
<comment type="caution">
    <text evidence="2">The sequence shown here is derived from an EMBL/GenBank/DDBJ whole genome shotgun (WGS) entry which is preliminary data.</text>
</comment>
<proteinExistence type="predicted"/>
<feature type="compositionally biased region" description="Low complexity" evidence="1">
    <location>
        <begin position="75"/>
        <end position="86"/>
    </location>
</feature>
<gene>
    <name evidence="2" type="ORF">GPM918_LOCUS10249</name>
    <name evidence="3" type="ORF">OVA965_LOCUS40157</name>
    <name evidence="4" type="ORF">SRO942_LOCUS10250</name>
    <name evidence="5" type="ORF">TMI583_LOCUS41552</name>
</gene>
<evidence type="ECO:0008006" key="7">
    <source>
        <dbReference type="Google" id="ProtNLM"/>
    </source>
</evidence>
<dbReference type="Gene3D" id="1.20.890.10">
    <property type="entry name" value="cAMP-dependent protein kinase regulatory subunit, dimerization-anchoring domain"/>
    <property type="match status" value="1"/>
</dbReference>
<feature type="region of interest" description="Disordered" evidence="1">
    <location>
        <begin position="108"/>
        <end position="148"/>
    </location>
</feature>
<evidence type="ECO:0000313" key="6">
    <source>
        <dbReference type="Proteomes" id="UP000663829"/>
    </source>
</evidence>
<evidence type="ECO:0000313" key="4">
    <source>
        <dbReference type="EMBL" id="CAF3710047.1"/>
    </source>
</evidence>
<evidence type="ECO:0000313" key="3">
    <source>
        <dbReference type="EMBL" id="CAF1567300.1"/>
    </source>
</evidence>
<dbReference type="EMBL" id="CAJOBC010001999">
    <property type="protein sequence ID" value="CAF3710047.1"/>
    <property type="molecule type" value="Genomic_DNA"/>
</dbReference>
<evidence type="ECO:0000256" key="1">
    <source>
        <dbReference type="SAM" id="MobiDB-lite"/>
    </source>
</evidence>
<reference evidence="2" key="1">
    <citation type="submission" date="2021-02" db="EMBL/GenBank/DDBJ databases">
        <authorList>
            <person name="Nowell W R."/>
        </authorList>
    </citation>
    <scope>NUCLEOTIDE SEQUENCE</scope>
</reference>
<dbReference type="AlphaFoldDB" id="A0A814BR85"/>
<feature type="compositionally biased region" description="Polar residues" evidence="1">
    <location>
        <begin position="46"/>
        <end position="55"/>
    </location>
</feature>
<dbReference type="EMBL" id="CAJNOK010043047">
    <property type="protein sequence ID" value="CAF1567300.1"/>
    <property type="molecule type" value="Genomic_DNA"/>
</dbReference>
<dbReference type="EMBL" id="CAJNOQ010001999">
    <property type="protein sequence ID" value="CAF0932281.1"/>
    <property type="molecule type" value="Genomic_DNA"/>
</dbReference>
<evidence type="ECO:0000313" key="5">
    <source>
        <dbReference type="EMBL" id="CAF4360724.1"/>
    </source>
</evidence>
<dbReference type="SUPFAM" id="SSF47391">
    <property type="entry name" value="Dimerization-anchoring domain of cAMP-dependent PK regulatory subunit"/>
    <property type="match status" value="1"/>
</dbReference>
<evidence type="ECO:0000313" key="2">
    <source>
        <dbReference type="EMBL" id="CAF0932281.1"/>
    </source>
</evidence>
<sequence length="187" mass="20513">MNIEIPDELPLILRNFTLSVLRNKPKNIIAHAVSYFVQLQQQQQSGTMAQTSTPPDKSLDPDKNLAGYSPSSIVNQSSYPSNSNNSSFISTLHPNTTISSIHYDALPVQSSSTAPPSTQQTTSSHHLDDNLFPTQPKYPTSTTESTNSSINLQTNLTNNINNVITGKQQAFGLIYLEIYLISSISMI</sequence>
<dbReference type="Proteomes" id="UP000682733">
    <property type="component" value="Unassembled WGS sequence"/>
</dbReference>
<dbReference type="OrthoDB" id="10052752at2759"/>
<name>A0A814BR85_9BILA</name>
<dbReference type="EMBL" id="CAJOBA010065768">
    <property type="protein sequence ID" value="CAF4360724.1"/>
    <property type="molecule type" value="Genomic_DNA"/>
</dbReference>
<feature type="region of interest" description="Disordered" evidence="1">
    <location>
        <begin position="46"/>
        <end position="86"/>
    </location>
</feature>